<sequence>MNVQDAAIQILKDAGKPLHAKEIAERIVEAGLWSSDGKTPEATVSARLYSDIKKYGDQSTFVKVAPQTFSLRDVQFVAICDVKEPESKNASPSVNSKETYSFLDAAEKVLDQFGNRNSMHYRDITDKALNQGWLNTSGKTPEATMNAQLVTDLKRTKASGEPGRFVRTSPGYYSLVKWMGTGLPYQISKHNREIRKKLLSQLMNLNPAQFEELVGQLLAEMGFESIEVTKYGGDGGIDVRGSLLISDVVRIKMAVQAKRWKGNIQSPTVQQVRGSLGAHEQGLIITTSDFSTGAIKEANQPDKTPVGLMNGEQLVTLLMEYNIGVRRMSHDLFELEELPITEQENDLENKGLK</sequence>
<evidence type="ECO:0000256" key="1">
    <source>
        <dbReference type="ARBA" id="ARBA00023163"/>
    </source>
</evidence>
<dbReference type="EMBL" id="VDCI01000023">
    <property type="protein sequence ID" value="TNJ34026.1"/>
    <property type="molecule type" value="Genomic_DNA"/>
</dbReference>
<keyword evidence="4" id="KW-1185">Reference proteome</keyword>
<keyword evidence="3" id="KW-0378">Hydrolase</keyword>
<feature type="domain" description="HTH HARE-type" evidence="2">
    <location>
        <begin position="100"/>
        <end position="178"/>
    </location>
</feature>
<dbReference type="Pfam" id="PF05066">
    <property type="entry name" value="HARE-HTH"/>
    <property type="match status" value="2"/>
</dbReference>
<dbReference type="InterPro" id="IPR011856">
    <property type="entry name" value="tRNA_endonuc-like_dom_sf"/>
</dbReference>
<dbReference type="InterPro" id="IPR038087">
    <property type="entry name" value="RNAP_delta_N_dom_sf"/>
</dbReference>
<dbReference type="Pfam" id="PF04471">
    <property type="entry name" value="Mrr_cat"/>
    <property type="match status" value="1"/>
</dbReference>
<comment type="caution">
    <text evidence="3">The sequence shown here is derived from an EMBL/GenBank/DDBJ whole genome shotgun (WGS) entry which is preliminary data.</text>
</comment>
<dbReference type="PROSITE" id="PS51913">
    <property type="entry name" value="HTH_HARE"/>
    <property type="match status" value="2"/>
</dbReference>
<evidence type="ECO:0000313" key="4">
    <source>
        <dbReference type="Proteomes" id="UP000309544"/>
    </source>
</evidence>
<reference evidence="3 4" key="1">
    <citation type="submission" date="2019-05" db="EMBL/GenBank/DDBJ databases">
        <title>Draft Whole-Genome sequence of the green sulfur bacterium Prosthecochloris vibrioformis DSM 260.</title>
        <authorList>
            <person name="Meyer T.E."/>
            <person name="Kyndt J.A."/>
        </authorList>
    </citation>
    <scope>NUCLEOTIDE SEQUENCE [LARGE SCALE GENOMIC DNA]</scope>
    <source>
        <strain evidence="3 4">DSM 260</strain>
    </source>
</reference>
<evidence type="ECO:0000259" key="2">
    <source>
        <dbReference type="PROSITE" id="PS51913"/>
    </source>
</evidence>
<dbReference type="SUPFAM" id="SSF52980">
    <property type="entry name" value="Restriction endonuclease-like"/>
    <property type="match status" value="1"/>
</dbReference>
<dbReference type="RefSeq" id="WP_139627063.1">
    <property type="nucleotide sequence ID" value="NZ_VDCI01000023.1"/>
</dbReference>
<dbReference type="GO" id="GO:0006355">
    <property type="term" value="P:regulation of DNA-templated transcription"/>
    <property type="evidence" value="ECO:0007669"/>
    <property type="project" value="InterPro"/>
</dbReference>
<dbReference type="InterPro" id="IPR052906">
    <property type="entry name" value="Type_IV_Methyl-Rstrct_Enzyme"/>
</dbReference>
<keyword evidence="3" id="KW-0540">Nuclease</keyword>
<feature type="domain" description="HTH HARE-type" evidence="2">
    <location>
        <begin position="1"/>
        <end position="74"/>
    </location>
</feature>
<dbReference type="Gene3D" id="3.40.1350.10">
    <property type="match status" value="1"/>
</dbReference>
<dbReference type="AlphaFoldDB" id="A0A5C4RS53"/>
<keyword evidence="3" id="KW-0255">Endonuclease</keyword>
<dbReference type="InterPro" id="IPR007759">
    <property type="entry name" value="Asxl_HARE-HTH"/>
</dbReference>
<dbReference type="Gene3D" id="1.10.10.1250">
    <property type="entry name" value="RNA polymerase, subunit delta, N-terminal domain"/>
    <property type="match status" value="1"/>
</dbReference>
<accession>A0A5C4RS53</accession>
<dbReference type="InterPro" id="IPR011335">
    <property type="entry name" value="Restrct_endonuc-II-like"/>
</dbReference>
<dbReference type="GO" id="GO:0009307">
    <property type="term" value="P:DNA restriction-modification system"/>
    <property type="evidence" value="ECO:0007669"/>
    <property type="project" value="InterPro"/>
</dbReference>
<dbReference type="GO" id="GO:0015666">
    <property type="term" value="F:restriction endodeoxyribonuclease activity"/>
    <property type="evidence" value="ECO:0007669"/>
    <property type="project" value="TreeGrafter"/>
</dbReference>
<dbReference type="GO" id="GO:0003677">
    <property type="term" value="F:DNA binding"/>
    <property type="evidence" value="ECO:0007669"/>
    <property type="project" value="InterPro"/>
</dbReference>
<proteinExistence type="predicted"/>
<dbReference type="PANTHER" id="PTHR30015">
    <property type="entry name" value="MRR RESTRICTION SYSTEM PROTEIN"/>
    <property type="match status" value="1"/>
</dbReference>
<keyword evidence="1" id="KW-0804">Transcription</keyword>
<protein>
    <submittedName>
        <fullName evidence="3">Restriction endonuclease</fullName>
    </submittedName>
</protein>
<dbReference type="Proteomes" id="UP000309544">
    <property type="component" value="Unassembled WGS sequence"/>
</dbReference>
<dbReference type="InterPro" id="IPR007560">
    <property type="entry name" value="Restrct_endonuc_IV_Mrr"/>
</dbReference>
<evidence type="ECO:0000313" key="3">
    <source>
        <dbReference type="EMBL" id="TNJ34026.1"/>
    </source>
</evidence>
<gene>
    <name evidence="3" type="ORF">FGF68_10700</name>
</gene>
<name>A0A5C4RS53_PROVB</name>
<organism evidence="3 4">
    <name type="scientific">Prosthecochloris vibrioformis</name>
    <name type="common">Chlorobium vibrioforme</name>
    <dbReference type="NCBI Taxonomy" id="1098"/>
    <lineage>
        <taxon>Bacteria</taxon>
        <taxon>Pseudomonadati</taxon>
        <taxon>Chlorobiota</taxon>
        <taxon>Chlorobiia</taxon>
        <taxon>Chlorobiales</taxon>
        <taxon>Chlorobiaceae</taxon>
        <taxon>Prosthecochloris</taxon>
    </lineage>
</organism>
<dbReference type="PANTHER" id="PTHR30015:SF7">
    <property type="entry name" value="TYPE IV METHYL-DIRECTED RESTRICTION ENZYME ECOKMRR"/>
    <property type="match status" value="1"/>
</dbReference>